<protein>
    <submittedName>
        <fullName evidence="1">Uncharacterized protein</fullName>
    </submittedName>
</protein>
<reference evidence="1 2" key="1">
    <citation type="journal article" date="2017" name="Mol. Biol. Evol.">
        <title>The 4-celled Tetrabaena socialis nuclear genome reveals the essential components for genetic control of cell number at the origin of multicellularity in the volvocine lineage.</title>
        <authorList>
            <person name="Featherston J."/>
            <person name="Arakaki Y."/>
            <person name="Hanschen E.R."/>
            <person name="Ferris P.J."/>
            <person name="Michod R.E."/>
            <person name="Olson B.J.S.C."/>
            <person name="Nozaki H."/>
            <person name="Durand P.M."/>
        </authorList>
    </citation>
    <scope>NUCLEOTIDE SEQUENCE [LARGE SCALE GENOMIC DNA]</scope>
    <source>
        <strain evidence="1 2">NIES-571</strain>
    </source>
</reference>
<accession>A0A2J7ZXG3</accession>
<evidence type="ECO:0000313" key="2">
    <source>
        <dbReference type="Proteomes" id="UP000236333"/>
    </source>
</evidence>
<gene>
    <name evidence="1" type="ORF">TSOC_008810</name>
</gene>
<comment type="caution">
    <text evidence="1">The sequence shown here is derived from an EMBL/GenBank/DDBJ whole genome shotgun (WGS) entry which is preliminary data.</text>
</comment>
<dbReference type="AlphaFoldDB" id="A0A2J7ZXG3"/>
<sequence length="79" mass="7209">MAEGLAACNVEGLLEYNTARSGSAARGGGSGGVVSNPGGSAYVAGGSILACAGSSGLVSPGAACQYGSLGSNCARGAGP</sequence>
<organism evidence="1 2">
    <name type="scientific">Tetrabaena socialis</name>
    <dbReference type="NCBI Taxonomy" id="47790"/>
    <lineage>
        <taxon>Eukaryota</taxon>
        <taxon>Viridiplantae</taxon>
        <taxon>Chlorophyta</taxon>
        <taxon>core chlorophytes</taxon>
        <taxon>Chlorophyceae</taxon>
        <taxon>CS clade</taxon>
        <taxon>Chlamydomonadales</taxon>
        <taxon>Tetrabaenaceae</taxon>
        <taxon>Tetrabaena</taxon>
    </lineage>
</organism>
<keyword evidence="2" id="KW-1185">Reference proteome</keyword>
<name>A0A2J7ZXG3_9CHLO</name>
<evidence type="ECO:0000313" key="1">
    <source>
        <dbReference type="EMBL" id="PNH04971.1"/>
    </source>
</evidence>
<dbReference type="EMBL" id="PGGS01000345">
    <property type="protein sequence ID" value="PNH04971.1"/>
    <property type="molecule type" value="Genomic_DNA"/>
</dbReference>
<dbReference type="OrthoDB" id="10576139at2759"/>
<proteinExistence type="predicted"/>
<dbReference type="Proteomes" id="UP000236333">
    <property type="component" value="Unassembled WGS sequence"/>
</dbReference>